<keyword evidence="1" id="KW-1133">Transmembrane helix</keyword>
<evidence type="ECO:0000313" key="4">
    <source>
        <dbReference type="Proteomes" id="UP000632774"/>
    </source>
</evidence>
<feature type="domain" description="DUF4397" evidence="2">
    <location>
        <begin position="44"/>
        <end position="163"/>
    </location>
</feature>
<keyword evidence="1" id="KW-0472">Membrane</keyword>
<evidence type="ECO:0000259" key="2">
    <source>
        <dbReference type="Pfam" id="PF14344"/>
    </source>
</evidence>
<sequence>MKKILPINTAGKYIFMLMSMIIVLAPACKKDKTTNQGNVTAATSLRLVHSSYNNNATPADLYVDDVKLTTGGAVAFSNASSYYPLTNGSRKISAKTNTGAVLADTTLNIADGIQYSFFIKDRLWTNATNITTTLKTGLIAVADNNTTAPDAGTAKVRFVNMSSQPLNAPLGLLTFLQVNTVGSTAATTTLTQALGLKLFSSDYASLPASSVTFRVYGATSAAALLDPVNTVDLTASLEAGKLYTLYAVSTQYTVKTATKSPLALKLVANN</sequence>
<evidence type="ECO:0000256" key="1">
    <source>
        <dbReference type="SAM" id="Phobius"/>
    </source>
</evidence>
<proteinExistence type="predicted"/>
<keyword evidence="4" id="KW-1185">Reference proteome</keyword>
<dbReference type="RefSeq" id="WP_194107062.1">
    <property type="nucleotide sequence ID" value="NZ_JADFFM010000002.1"/>
</dbReference>
<protein>
    <submittedName>
        <fullName evidence="3">DUF4397 domain-containing protein</fullName>
    </submittedName>
</protein>
<reference evidence="3 4" key="1">
    <citation type="submission" date="2020-10" db="EMBL/GenBank/DDBJ databases">
        <title>Mucilaginibacter mali sp. nov., isolated from rhizosphere soil of apple orchard.</title>
        <authorList>
            <person name="Lee J.-S."/>
            <person name="Kim H.S."/>
            <person name="Kim J.-S."/>
        </authorList>
    </citation>
    <scope>NUCLEOTIDE SEQUENCE [LARGE SCALE GENOMIC DNA]</scope>
    <source>
        <strain evidence="3 4">KCTC 23157</strain>
    </source>
</reference>
<dbReference type="Pfam" id="PF14344">
    <property type="entry name" value="DUF4397"/>
    <property type="match status" value="1"/>
</dbReference>
<accession>A0ABR9XK66</accession>
<dbReference type="InterPro" id="IPR025510">
    <property type="entry name" value="DUF4397"/>
</dbReference>
<keyword evidence="1" id="KW-0812">Transmembrane</keyword>
<dbReference type="EMBL" id="JADFFM010000002">
    <property type="protein sequence ID" value="MBE9667605.1"/>
    <property type="molecule type" value="Genomic_DNA"/>
</dbReference>
<dbReference type="Proteomes" id="UP000632774">
    <property type="component" value="Unassembled WGS sequence"/>
</dbReference>
<name>A0ABR9XK66_9SPHI</name>
<evidence type="ECO:0000313" key="3">
    <source>
        <dbReference type="EMBL" id="MBE9667605.1"/>
    </source>
</evidence>
<organism evidence="3 4">
    <name type="scientific">Mucilaginibacter boryungensis</name>
    <dbReference type="NCBI Taxonomy" id="768480"/>
    <lineage>
        <taxon>Bacteria</taxon>
        <taxon>Pseudomonadati</taxon>
        <taxon>Bacteroidota</taxon>
        <taxon>Sphingobacteriia</taxon>
        <taxon>Sphingobacteriales</taxon>
        <taxon>Sphingobacteriaceae</taxon>
        <taxon>Mucilaginibacter</taxon>
    </lineage>
</organism>
<gene>
    <name evidence="3" type="ORF">IRJ18_14620</name>
</gene>
<feature type="transmembrane region" description="Helical" evidence="1">
    <location>
        <begin position="7"/>
        <end position="27"/>
    </location>
</feature>
<comment type="caution">
    <text evidence="3">The sequence shown here is derived from an EMBL/GenBank/DDBJ whole genome shotgun (WGS) entry which is preliminary data.</text>
</comment>